<evidence type="ECO:0000256" key="3">
    <source>
        <dbReference type="ARBA" id="ARBA00022475"/>
    </source>
</evidence>
<dbReference type="Proteomes" id="UP000230914">
    <property type="component" value="Unassembled WGS sequence"/>
</dbReference>
<proteinExistence type="inferred from homology"/>
<evidence type="ECO:0000313" key="10">
    <source>
        <dbReference type="Proteomes" id="UP000230914"/>
    </source>
</evidence>
<keyword evidence="2 7" id="KW-0813">Transport</keyword>
<protein>
    <submittedName>
        <fullName evidence="9">ABC transporter permease</fullName>
    </submittedName>
</protein>
<dbReference type="InterPro" id="IPR000515">
    <property type="entry name" value="MetI-like"/>
</dbReference>
<organism evidence="9 10">
    <name type="scientific">Ilumatobacter coccineus</name>
    <dbReference type="NCBI Taxonomy" id="467094"/>
    <lineage>
        <taxon>Bacteria</taxon>
        <taxon>Bacillati</taxon>
        <taxon>Actinomycetota</taxon>
        <taxon>Acidimicrobiia</taxon>
        <taxon>Acidimicrobiales</taxon>
        <taxon>Ilumatobacteraceae</taxon>
        <taxon>Ilumatobacter</taxon>
    </lineage>
</organism>
<reference evidence="9 10" key="1">
    <citation type="submission" date="2017-10" db="EMBL/GenBank/DDBJ databases">
        <title>Novel microbial diversity and functional potential in the marine mammal oral microbiome.</title>
        <authorList>
            <person name="Dudek N.K."/>
            <person name="Sun C.L."/>
            <person name="Burstein D."/>
            <person name="Kantor R.S."/>
            <person name="Aliaga Goltsman D.S."/>
            <person name="Bik E.M."/>
            <person name="Thomas B.C."/>
            <person name="Banfield J.F."/>
            <person name="Relman D.A."/>
        </authorList>
    </citation>
    <scope>NUCLEOTIDE SEQUENCE [LARGE SCALE GENOMIC DNA]</scope>
    <source>
        <strain evidence="9">DOLJORAL78_61_10</strain>
    </source>
</reference>
<feature type="transmembrane region" description="Helical" evidence="7">
    <location>
        <begin position="108"/>
        <end position="132"/>
    </location>
</feature>
<evidence type="ECO:0000256" key="7">
    <source>
        <dbReference type="RuleBase" id="RU363032"/>
    </source>
</evidence>
<keyword evidence="5 7" id="KW-1133">Transmembrane helix</keyword>
<dbReference type="CDD" id="cd06261">
    <property type="entry name" value="TM_PBP2"/>
    <property type="match status" value="1"/>
</dbReference>
<comment type="caution">
    <text evidence="9">The sequence shown here is derived from an EMBL/GenBank/DDBJ whole genome shotgun (WGS) entry which is preliminary data.</text>
</comment>
<name>A0A2G6K9K3_9ACTN</name>
<feature type="transmembrane region" description="Helical" evidence="7">
    <location>
        <begin position="80"/>
        <end position="101"/>
    </location>
</feature>
<dbReference type="SUPFAM" id="SSF161098">
    <property type="entry name" value="MetI-like"/>
    <property type="match status" value="1"/>
</dbReference>
<comment type="similarity">
    <text evidence="7">Belongs to the binding-protein-dependent transport system permease family.</text>
</comment>
<dbReference type="PANTHER" id="PTHR43744">
    <property type="entry name" value="ABC TRANSPORTER PERMEASE PROTEIN MG189-RELATED-RELATED"/>
    <property type="match status" value="1"/>
</dbReference>
<feature type="transmembrane region" description="Helical" evidence="7">
    <location>
        <begin position="152"/>
        <end position="175"/>
    </location>
</feature>
<dbReference type="PROSITE" id="PS50928">
    <property type="entry name" value="ABC_TM1"/>
    <property type="match status" value="1"/>
</dbReference>
<accession>A0A2G6K9K3</accession>
<evidence type="ECO:0000256" key="6">
    <source>
        <dbReference type="ARBA" id="ARBA00023136"/>
    </source>
</evidence>
<feature type="transmembrane region" description="Helical" evidence="7">
    <location>
        <begin position="258"/>
        <end position="279"/>
    </location>
</feature>
<evidence type="ECO:0000256" key="2">
    <source>
        <dbReference type="ARBA" id="ARBA00022448"/>
    </source>
</evidence>
<sequence length="293" mass="32948">MTMAGVTTRRSSRVALITFLTAIAVVWLVPLVAALVSSFRFFEDDTQVNGVFSWPRTLTLENYREAWSVGDIWGHFGKTLFIVIPALILTLWFASMVGYAATRYSWRFNVTVLVFFTAGNLMPQQVIFQPLFRIYKWIPLPDWLSDTDTGSLLGTKIAVILIHIAYQSGFCTFVFSNYMKTLPKELGEAARVDGASVWRQYWQIIMPLSRPVFAALATLEFTWLYNDFFWGQVLLNQGAERPITSSISVLNGQYASNYNLIAAASLMIALPSLAVYIALQKQFISGLTLGSTK</sequence>
<gene>
    <name evidence="9" type="ORF">CSA55_04115</name>
</gene>
<evidence type="ECO:0000259" key="8">
    <source>
        <dbReference type="PROSITE" id="PS50928"/>
    </source>
</evidence>
<evidence type="ECO:0000313" key="9">
    <source>
        <dbReference type="EMBL" id="PIE32040.1"/>
    </source>
</evidence>
<comment type="subcellular location">
    <subcellularLocation>
        <location evidence="1 7">Cell membrane</location>
        <topology evidence="1 7">Multi-pass membrane protein</topology>
    </subcellularLocation>
</comment>
<evidence type="ECO:0000256" key="1">
    <source>
        <dbReference type="ARBA" id="ARBA00004651"/>
    </source>
</evidence>
<evidence type="ECO:0000256" key="5">
    <source>
        <dbReference type="ARBA" id="ARBA00022989"/>
    </source>
</evidence>
<evidence type="ECO:0000256" key="4">
    <source>
        <dbReference type="ARBA" id="ARBA00022692"/>
    </source>
</evidence>
<dbReference type="GO" id="GO:0055085">
    <property type="term" value="P:transmembrane transport"/>
    <property type="evidence" value="ECO:0007669"/>
    <property type="project" value="InterPro"/>
</dbReference>
<keyword evidence="3" id="KW-1003">Cell membrane</keyword>
<dbReference type="EMBL" id="PDSL01000054">
    <property type="protein sequence ID" value="PIE32040.1"/>
    <property type="molecule type" value="Genomic_DNA"/>
</dbReference>
<dbReference type="GO" id="GO:0005886">
    <property type="term" value="C:plasma membrane"/>
    <property type="evidence" value="ECO:0007669"/>
    <property type="project" value="UniProtKB-SubCell"/>
</dbReference>
<keyword evidence="6 7" id="KW-0472">Membrane</keyword>
<keyword evidence="4 7" id="KW-0812">Transmembrane</keyword>
<dbReference type="InterPro" id="IPR035906">
    <property type="entry name" value="MetI-like_sf"/>
</dbReference>
<dbReference type="AlphaFoldDB" id="A0A2G6K9K3"/>
<dbReference type="Pfam" id="PF00528">
    <property type="entry name" value="BPD_transp_1"/>
    <property type="match status" value="1"/>
</dbReference>
<dbReference type="Gene3D" id="1.10.3720.10">
    <property type="entry name" value="MetI-like"/>
    <property type="match status" value="1"/>
</dbReference>
<feature type="domain" description="ABC transmembrane type-1" evidence="8">
    <location>
        <begin position="76"/>
        <end position="279"/>
    </location>
</feature>